<dbReference type="Gene3D" id="3.40.50.1820">
    <property type="entry name" value="alpha/beta hydrolase"/>
    <property type="match status" value="1"/>
</dbReference>
<evidence type="ECO:0000256" key="5">
    <source>
        <dbReference type="SAM" id="MobiDB-lite"/>
    </source>
</evidence>
<feature type="region of interest" description="Disordered" evidence="5">
    <location>
        <begin position="1"/>
        <end position="24"/>
    </location>
</feature>
<dbReference type="PANTHER" id="PTHR33630:SF9">
    <property type="entry name" value="CUTINASE 4"/>
    <property type="match status" value="1"/>
</dbReference>
<evidence type="ECO:0000256" key="3">
    <source>
        <dbReference type="ARBA" id="ARBA00022801"/>
    </source>
</evidence>
<keyword evidence="2" id="KW-0719">Serine esterase</keyword>
<dbReference type="EMBL" id="AP022597">
    <property type="protein sequence ID" value="BBY72069.1"/>
    <property type="molecule type" value="Genomic_DNA"/>
</dbReference>
<dbReference type="SMART" id="SM01110">
    <property type="entry name" value="Cutinase"/>
    <property type="match status" value="1"/>
</dbReference>
<evidence type="ECO:0000256" key="1">
    <source>
        <dbReference type="ARBA" id="ARBA00007534"/>
    </source>
</evidence>
<gene>
    <name evidence="6" type="ORF">MPRI_42560</name>
</gene>
<dbReference type="Pfam" id="PF01083">
    <property type="entry name" value="Cutinase"/>
    <property type="match status" value="1"/>
</dbReference>
<dbReference type="SUPFAM" id="SSF53474">
    <property type="entry name" value="alpha/beta-Hydrolases"/>
    <property type="match status" value="1"/>
</dbReference>
<evidence type="ECO:0008006" key="8">
    <source>
        <dbReference type="Google" id="ProtNLM"/>
    </source>
</evidence>
<evidence type="ECO:0000313" key="6">
    <source>
        <dbReference type="EMBL" id="BBY72069.1"/>
    </source>
</evidence>
<keyword evidence="4" id="KW-1015">Disulfide bond</keyword>
<dbReference type="PANTHER" id="PTHR33630">
    <property type="entry name" value="CUTINASE RV1984C-RELATED-RELATED"/>
    <property type="match status" value="1"/>
</dbReference>
<accession>A0ABN6AW81</accession>
<keyword evidence="7" id="KW-1185">Reference proteome</keyword>
<dbReference type="Proteomes" id="UP000466578">
    <property type="component" value="Chromosome"/>
</dbReference>
<evidence type="ECO:0000256" key="4">
    <source>
        <dbReference type="ARBA" id="ARBA00023157"/>
    </source>
</evidence>
<proteinExistence type="inferred from homology"/>
<protein>
    <recommendedName>
        <fullName evidence="8">Cutinase</fullName>
    </recommendedName>
</protein>
<dbReference type="InterPro" id="IPR029058">
    <property type="entry name" value="AB_hydrolase_fold"/>
</dbReference>
<organism evidence="6 7">
    <name type="scientific">Mycobacterium paraintracellulare</name>
    <dbReference type="NCBI Taxonomy" id="1138383"/>
    <lineage>
        <taxon>Bacteria</taxon>
        <taxon>Bacillati</taxon>
        <taxon>Actinomycetota</taxon>
        <taxon>Actinomycetes</taxon>
        <taxon>Mycobacteriales</taxon>
        <taxon>Mycobacteriaceae</taxon>
        <taxon>Mycobacterium</taxon>
        <taxon>Mycobacterium avium complex (MAC)</taxon>
    </lineage>
</organism>
<reference evidence="6 7" key="1">
    <citation type="journal article" date="2019" name="Emerg. Microbes Infect.">
        <title>Comprehensive subspecies identification of 175 nontuberculous mycobacteria species based on 7547 genomic profiles.</title>
        <authorList>
            <person name="Matsumoto Y."/>
            <person name="Kinjo T."/>
            <person name="Motooka D."/>
            <person name="Nabeya D."/>
            <person name="Jung N."/>
            <person name="Uechi K."/>
            <person name="Horii T."/>
            <person name="Iida T."/>
            <person name="Fujita J."/>
            <person name="Nakamura S."/>
        </authorList>
    </citation>
    <scope>NUCLEOTIDE SEQUENCE [LARGE SCALE GENOMIC DNA]</scope>
    <source>
        <strain evidence="6 7">JCM 30622</strain>
    </source>
</reference>
<evidence type="ECO:0000313" key="7">
    <source>
        <dbReference type="Proteomes" id="UP000466578"/>
    </source>
</evidence>
<comment type="similarity">
    <text evidence="1">Belongs to the cutinase family.</text>
</comment>
<dbReference type="InterPro" id="IPR000675">
    <property type="entry name" value="Cutinase/axe"/>
</dbReference>
<sequence length="294" mass="30202">MTDAEEESGPDTAPGVQRARRDAARRPGCLTLSGRQNLSPLPLNNCRFRVNRVWAFACMSSLRSIRYLATAVVTASAALLSAPVPAASAEPCPDVDVVFARGTGEPPGVGGVGQAFVDALSSRVGGKSVRVSPVNYEASGDFNGGIAFARTFVDGIKDAGGHIESTASNCPRTKMVLGGYSQGAAVAGFVTSPAIPKEVPQEFVSYVPQPLPRAVADHVAAVVLFGTPSNEFLRGAGAPPITIGPLYAGKTIQLCAPDDTVCNGAPPGPPGIAHTLYAANGMVDQGADFAAQRL</sequence>
<evidence type="ECO:0000256" key="2">
    <source>
        <dbReference type="ARBA" id="ARBA00022487"/>
    </source>
</evidence>
<name>A0ABN6AW81_9MYCO</name>
<keyword evidence="3" id="KW-0378">Hydrolase</keyword>